<reference evidence="1 2" key="1">
    <citation type="journal article" date="2018" name="PLoS Genet.">
        <title>Population sequencing reveals clonal diversity and ancestral inbreeding in the grapevine cultivar Chardonnay.</title>
        <authorList>
            <person name="Roach M.J."/>
            <person name="Johnson D.L."/>
            <person name="Bohlmann J."/>
            <person name="van Vuuren H.J."/>
            <person name="Jones S.J."/>
            <person name="Pretorius I.S."/>
            <person name="Schmidt S.A."/>
            <person name="Borneman A.R."/>
        </authorList>
    </citation>
    <scope>NUCLEOTIDE SEQUENCE [LARGE SCALE GENOMIC DNA]</scope>
    <source>
        <strain evidence="2">cv. Chardonnay</strain>
        <tissue evidence="1">Leaf</tissue>
    </source>
</reference>
<dbReference type="AlphaFoldDB" id="A0A438GJB7"/>
<gene>
    <name evidence="1" type="ORF">CK203_055438</name>
</gene>
<organism evidence="1 2">
    <name type="scientific">Vitis vinifera</name>
    <name type="common">Grape</name>
    <dbReference type="NCBI Taxonomy" id="29760"/>
    <lineage>
        <taxon>Eukaryota</taxon>
        <taxon>Viridiplantae</taxon>
        <taxon>Streptophyta</taxon>
        <taxon>Embryophyta</taxon>
        <taxon>Tracheophyta</taxon>
        <taxon>Spermatophyta</taxon>
        <taxon>Magnoliopsida</taxon>
        <taxon>eudicotyledons</taxon>
        <taxon>Gunneridae</taxon>
        <taxon>Pentapetalae</taxon>
        <taxon>rosids</taxon>
        <taxon>Vitales</taxon>
        <taxon>Vitaceae</taxon>
        <taxon>Viteae</taxon>
        <taxon>Vitis</taxon>
    </lineage>
</organism>
<accession>A0A438GJB7</accession>
<dbReference type="EMBL" id="QGNW01000417">
    <property type="protein sequence ID" value="RVW72319.1"/>
    <property type="molecule type" value="Genomic_DNA"/>
</dbReference>
<proteinExistence type="predicted"/>
<sequence>MANAHRRNALVKIKLNRTWVSEDSEIKERVGRAFHSLLTKTGEWRPYCEGLSVKALWGDNEAMLEAPFSEEEVLFALSARSGDKAPNPNGFSMAF</sequence>
<comment type="caution">
    <text evidence="1">The sequence shown here is derived from an EMBL/GenBank/DDBJ whole genome shotgun (WGS) entry which is preliminary data.</text>
</comment>
<evidence type="ECO:0000313" key="2">
    <source>
        <dbReference type="Proteomes" id="UP000288805"/>
    </source>
</evidence>
<dbReference type="Proteomes" id="UP000288805">
    <property type="component" value="Unassembled WGS sequence"/>
</dbReference>
<evidence type="ECO:0000313" key="1">
    <source>
        <dbReference type="EMBL" id="RVW72319.1"/>
    </source>
</evidence>
<protein>
    <submittedName>
        <fullName evidence="1">Uncharacterized protein</fullName>
    </submittedName>
</protein>
<name>A0A438GJB7_VITVI</name>